<evidence type="ECO:0000256" key="1">
    <source>
        <dbReference type="ARBA" id="ARBA00000553"/>
    </source>
</evidence>
<dbReference type="Proteomes" id="UP000825483">
    <property type="component" value="Unassembled WGS sequence"/>
</dbReference>
<comment type="catalytic activity">
    <reaction evidence="1">
        <text>inosine + phosphate = alpha-D-ribose 1-phosphate + hypoxanthine</text>
        <dbReference type="Rhea" id="RHEA:27646"/>
        <dbReference type="ChEBI" id="CHEBI:17368"/>
        <dbReference type="ChEBI" id="CHEBI:17596"/>
        <dbReference type="ChEBI" id="CHEBI:43474"/>
        <dbReference type="ChEBI" id="CHEBI:57720"/>
        <dbReference type="EC" id="2.4.2.1"/>
    </reaction>
    <physiologicalReaction direction="left-to-right" evidence="1">
        <dbReference type="Rhea" id="RHEA:27647"/>
    </physiologicalReaction>
</comment>
<evidence type="ECO:0000256" key="10">
    <source>
        <dbReference type="RuleBase" id="RU361274"/>
    </source>
</evidence>
<dbReference type="PANTHER" id="PTHR30616:SF2">
    <property type="entry name" value="PURINE NUCLEOSIDE PHOSPHORYLASE LACC1"/>
    <property type="match status" value="1"/>
</dbReference>
<comment type="catalytic activity">
    <reaction evidence="8">
        <text>adenosine + phosphate = alpha-D-ribose 1-phosphate + adenine</text>
        <dbReference type="Rhea" id="RHEA:27642"/>
        <dbReference type="ChEBI" id="CHEBI:16335"/>
        <dbReference type="ChEBI" id="CHEBI:16708"/>
        <dbReference type="ChEBI" id="CHEBI:43474"/>
        <dbReference type="ChEBI" id="CHEBI:57720"/>
        <dbReference type="EC" id="2.4.2.1"/>
    </reaction>
    <physiologicalReaction direction="left-to-right" evidence="8">
        <dbReference type="Rhea" id="RHEA:27643"/>
    </physiologicalReaction>
</comment>
<keyword evidence="4" id="KW-0479">Metal-binding</keyword>
<dbReference type="GO" id="GO:0005507">
    <property type="term" value="F:copper ion binding"/>
    <property type="evidence" value="ECO:0007669"/>
    <property type="project" value="TreeGrafter"/>
</dbReference>
<keyword evidence="5" id="KW-0378">Hydrolase</keyword>
<comment type="similarity">
    <text evidence="2 10">Belongs to the purine nucleoside phosphorylase YfiH/LACC1 family.</text>
</comment>
<evidence type="ECO:0000256" key="7">
    <source>
        <dbReference type="ARBA" id="ARBA00047989"/>
    </source>
</evidence>
<accession>A0A9R1CBE2</accession>
<dbReference type="EMBL" id="BPUB01000002">
    <property type="protein sequence ID" value="GJG59470.1"/>
    <property type="molecule type" value="Genomic_DNA"/>
</dbReference>
<proteinExistence type="inferred from homology"/>
<comment type="catalytic activity">
    <reaction evidence="9">
        <text>S-methyl-5'-thioadenosine + phosphate = 5-(methylsulfanyl)-alpha-D-ribose 1-phosphate + adenine</text>
        <dbReference type="Rhea" id="RHEA:11852"/>
        <dbReference type="ChEBI" id="CHEBI:16708"/>
        <dbReference type="ChEBI" id="CHEBI:17509"/>
        <dbReference type="ChEBI" id="CHEBI:43474"/>
        <dbReference type="ChEBI" id="CHEBI:58533"/>
        <dbReference type="EC" id="2.4.2.28"/>
    </reaction>
    <physiologicalReaction direction="left-to-right" evidence="9">
        <dbReference type="Rhea" id="RHEA:11853"/>
    </physiologicalReaction>
</comment>
<keyword evidence="12" id="KW-1185">Reference proteome</keyword>
<evidence type="ECO:0000256" key="8">
    <source>
        <dbReference type="ARBA" id="ARBA00048968"/>
    </source>
</evidence>
<comment type="caution">
    <text evidence="11">The sequence shown here is derived from an EMBL/GenBank/DDBJ whole genome shotgun (WGS) entry which is preliminary data.</text>
</comment>
<protein>
    <recommendedName>
        <fullName evidence="10">Purine nucleoside phosphorylase</fullName>
    </recommendedName>
</protein>
<comment type="catalytic activity">
    <reaction evidence="7">
        <text>adenosine + H2O + H(+) = inosine + NH4(+)</text>
        <dbReference type="Rhea" id="RHEA:24408"/>
        <dbReference type="ChEBI" id="CHEBI:15377"/>
        <dbReference type="ChEBI" id="CHEBI:15378"/>
        <dbReference type="ChEBI" id="CHEBI:16335"/>
        <dbReference type="ChEBI" id="CHEBI:17596"/>
        <dbReference type="ChEBI" id="CHEBI:28938"/>
        <dbReference type="EC" id="3.5.4.4"/>
    </reaction>
    <physiologicalReaction direction="left-to-right" evidence="7">
        <dbReference type="Rhea" id="RHEA:24409"/>
    </physiologicalReaction>
</comment>
<evidence type="ECO:0000256" key="9">
    <source>
        <dbReference type="ARBA" id="ARBA00049893"/>
    </source>
</evidence>
<reference evidence="11" key="1">
    <citation type="journal article" date="2022" name="Int. J. Syst. Evol. Microbiol.">
        <title>Prevotella lacticifex sp. nov., isolated from the rumen of cows.</title>
        <authorList>
            <person name="Shinkai T."/>
            <person name="Ikeyama N."/>
            <person name="Kumagai M."/>
            <person name="Ohmori H."/>
            <person name="Sakamoto M."/>
            <person name="Ohkuma M."/>
            <person name="Mitsumori M."/>
        </authorList>
    </citation>
    <scope>NUCLEOTIDE SEQUENCE</scope>
    <source>
        <strain evidence="11">R5076</strain>
    </source>
</reference>
<dbReference type="NCBIfam" id="TIGR00726">
    <property type="entry name" value="peptidoglycan editing factor PgeF"/>
    <property type="match status" value="1"/>
</dbReference>
<dbReference type="InterPro" id="IPR011324">
    <property type="entry name" value="Cytotoxic_necrot_fac-like_cat"/>
</dbReference>
<evidence type="ECO:0000256" key="6">
    <source>
        <dbReference type="ARBA" id="ARBA00022833"/>
    </source>
</evidence>
<dbReference type="Gene3D" id="3.60.140.10">
    <property type="entry name" value="CNF1/YfiH-like putative cysteine hydrolases"/>
    <property type="match status" value="1"/>
</dbReference>
<dbReference type="SUPFAM" id="SSF64438">
    <property type="entry name" value="CNF1/YfiH-like putative cysteine hydrolases"/>
    <property type="match status" value="1"/>
</dbReference>
<evidence type="ECO:0000256" key="3">
    <source>
        <dbReference type="ARBA" id="ARBA00022679"/>
    </source>
</evidence>
<evidence type="ECO:0000313" key="11">
    <source>
        <dbReference type="EMBL" id="GJG59470.1"/>
    </source>
</evidence>
<name>A0A9R1CBE2_9BACT</name>
<keyword evidence="3" id="KW-0808">Transferase</keyword>
<sequence length="260" mass="28857">MSPAVTAFTTTRHGGYSKDNFASLNINPHRGDDPIAVEKNLRAVADEIGLDAGSIVRQHQVHETVLRNIDDSYFIMDRDEREKWLEGIDGVVTNRRRTCIGVFTADCIPVLFFDPVQNAIGAAHAGWRGTVKRIAEKTVAFMTENFGSNPQDIHAIIGPGITMKNFEVGQEVYDAFADAAFDMPSIARKMPVMNALADGPSEKWHIDLPQCNRLQLISAGLNDENISLSGIDTYDNQDDYFSARRLKTGFGTMYTGIFMH</sequence>
<gene>
    <name evidence="11" type="ORF">PRLR5076_23210</name>
</gene>
<dbReference type="InterPro" id="IPR038371">
    <property type="entry name" value="Cu_polyphenol_OxRdtase_sf"/>
</dbReference>
<evidence type="ECO:0000313" key="12">
    <source>
        <dbReference type="Proteomes" id="UP000825483"/>
    </source>
</evidence>
<dbReference type="InterPro" id="IPR003730">
    <property type="entry name" value="Cu_polyphenol_OxRdtase"/>
</dbReference>
<keyword evidence="6" id="KW-0862">Zinc</keyword>
<evidence type="ECO:0000256" key="4">
    <source>
        <dbReference type="ARBA" id="ARBA00022723"/>
    </source>
</evidence>
<dbReference type="CDD" id="cd16833">
    <property type="entry name" value="YfiH"/>
    <property type="match status" value="1"/>
</dbReference>
<dbReference type="GO" id="GO:0016787">
    <property type="term" value="F:hydrolase activity"/>
    <property type="evidence" value="ECO:0007669"/>
    <property type="project" value="UniProtKB-KW"/>
</dbReference>
<evidence type="ECO:0000256" key="2">
    <source>
        <dbReference type="ARBA" id="ARBA00007353"/>
    </source>
</evidence>
<dbReference type="AlphaFoldDB" id="A0A9R1CBE2"/>
<dbReference type="GO" id="GO:0017061">
    <property type="term" value="F:S-methyl-5-thioadenosine phosphorylase activity"/>
    <property type="evidence" value="ECO:0007669"/>
    <property type="project" value="UniProtKB-EC"/>
</dbReference>
<dbReference type="PANTHER" id="PTHR30616">
    <property type="entry name" value="UNCHARACTERIZED PROTEIN YFIH"/>
    <property type="match status" value="1"/>
</dbReference>
<dbReference type="Pfam" id="PF02578">
    <property type="entry name" value="Cu-oxidase_4"/>
    <property type="match status" value="1"/>
</dbReference>
<organism evidence="11 12">
    <name type="scientific">Prevotella lacticifex</name>
    <dbReference type="NCBI Taxonomy" id="2854755"/>
    <lineage>
        <taxon>Bacteria</taxon>
        <taxon>Pseudomonadati</taxon>
        <taxon>Bacteroidota</taxon>
        <taxon>Bacteroidia</taxon>
        <taxon>Bacteroidales</taxon>
        <taxon>Prevotellaceae</taxon>
        <taxon>Prevotella</taxon>
    </lineage>
</organism>
<evidence type="ECO:0000256" key="5">
    <source>
        <dbReference type="ARBA" id="ARBA00022801"/>
    </source>
</evidence>